<feature type="transmembrane region" description="Helical" evidence="1">
    <location>
        <begin position="13"/>
        <end position="37"/>
    </location>
</feature>
<keyword evidence="3" id="KW-1185">Reference proteome</keyword>
<comment type="caution">
    <text evidence="2">The sequence shown here is derived from an EMBL/GenBank/DDBJ whole genome shotgun (WGS) entry which is preliminary data.</text>
</comment>
<dbReference type="AlphaFoldDB" id="A0A6P0UEI3"/>
<dbReference type="EMBL" id="JAABOP010000001">
    <property type="protein sequence ID" value="NER10289.1"/>
    <property type="molecule type" value="Genomic_DNA"/>
</dbReference>
<feature type="transmembrane region" description="Helical" evidence="1">
    <location>
        <begin position="58"/>
        <end position="82"/>
    </location>
</feature>
<evidence type="ECO:0000256" key="1">
    <source>
        <dbReference type="SAM" id="Phobius"/>
    </source>
</evidence>
<dbReference type="InterPro" id="IPR025367">
    <property type="entry name" value="DUF4271"/>
</dbReference>
<feature type="transmembrane region" description="Helical" evidence="1">
    <location>
        <begin position="138"/>
        <end position="157"/>
    </location>
</feature>
<dbReference type="Pfam" id="PF14093">
    <property type="entry name" value="DUF4271"/>
    <property type="match status" value="1"/>
</dbReference>
<feature type="transmembrane region" description="Helical" evidence="1">
    <location>
        <begin position="94"/>
        <end position="117"/>
    </location>
</feature>
<feature type="transmembrane region" description="Helical" evidence="1">
    <location>
        <begin position="163"/>
        <end position="182"/>
    </location>
</feature>
<proteinExistence type="predicted"/>
<organism evidence="2 3">
    <name type="scientific">Muriicola jejuensis</name>
    <dbReference type="NCBI Taxonomy" id="504488"/>
    <lineage>
        <taxon>Bacteria</taxon>
        <taxon>Pseudomonadati</taxon>
        <taxon>Bacteroidota</taxon>
        <taxon>Flavobacteriia</taxon>
        <taxon>Flavobacteriales</taxon>
        <taxon>Flavobacteriaceae</taxon>
        <taxon>Muriicola</taxon>
    </lineage>
</organism>
<dbReference type="Proteomes" id="UP000468443">
    <property type="component" value="Unassembled WGS sequence"/>
</dbReference>
<evidence type="ECO:0000313" key="2">
    <source>
        <dbReference type="EMBL" id="NER10289.1"/>
    </source>
</evidence>
<name>A0A6P0UEI3_9FLAO</name>
<gene>
    <name evidence="2" type="ORF">GWK09_07155</name>
</gene>
<sequence>MEPVLRQIGQTDWITVIIFASAVFLVLAKALFYSRFLNFVILPFNSKYVFLYNKKDKLVNGFNLLFGIFLLLNFSLFLYYGVDFYLPEGMISSLLLYSVILIFLVLFLFGKLLTQLGSGTIFNSRAVISEIVFKKITYLNYSGLVMFLMNLLLTYVFAGSKEIYLLGSILVVIVLIIGWATIIKTHLKFVTSYFFYFILYLCALEIAPLIIILNTLNV</sequence>
<keyword evidence="1" id="KW-1133">Transmembrane helix</keyword>
<accession>A0A6P0UEI3</accession>
<keyword evidence="1" id="KW-0472">Membrane</keyword>
<feature type="transmembrane region" description="Helical" evidence="1">
    <location>
        <begin position="194"/>
        <end position="216"/>
    </location>
</feature>
<keyword evidence="1" id="KW-0812">Transmembrane</keyword>
<evidence type="ECO:0000313" key="3">
    <source>
        <dbReference type="Proteomes" id="UP000468443"/>
    </source>
</evidence>
<dbReference type="RefSeq" id="WP_163692299.1">
    <property type="nucleotide sequence ID" value="NZ_FXTW01000001.1"/>
</dbReference>
<reference evidence="2 3" key="1">
    <citation type="submission" date="2020-01" db="EMBL/GenBank/DDBJ databases">
        <title>Muriicola jejuensis KCTC 22299.</title>
        <authorList>
            <person name="Wang G."/>
        </authorList>
    </citation>
    <scope>NUCLEOTIDE SEQUENCE [LARGE SCALE GENOMIC DNA]</scope>
    <source>
        <strain evidence="2 3">KCTC 22299</strain>
    </source>
</reference>
<protein>
    <submittedName>
        <fullName evidence="2">DUF4271 domain-containing protein</fullName>
    </submittedName>
</protein>